<dbReference type="Proteomes" id="UP000187134">
    <property type="component" value="Unassembled WGS sequence"/>
</dbReference>
<protein>
    <submittedName>
        <fullName evidence="1">Uncharacterized protein</fullName>
    </submittedName>
</protein>
<gene>
    <name evidence="1" type="ORF">BK131_10930</name>
</gene>
<accession>A0A1R1BZT6</accession>
<organism evidence="1 2">
    <name type="scientific">Paenibacillus amylolyticus</name>
    <dbReference type="NCBI Taxonomy" id="1451"/>
    <lineage>
        <taxon>Bacteria</taxon>
        <taxon>Bacillati</taxon>
        <taxon>Bacillota</taxon>
        <taxon>Bacilli</taxon>
        <taxon>Bacillales</taxon>
        <taxon>Paenibacillaceae</taxon>
        <taxon>Paenibacillus</taxon>
    </lineage>
</organism>
<name>A0A1R1BZT6_PAEAM</name>
<dbReference type="AlphaFoldDB" id="A0A1R1BZT6"/>
<evidence type="ECO:0000313" key="2">
    <source>
        <dbReference type="Proteomes" id="UP000187134"/>
    </source>
</evidence>
<dbReference type="EMBL" id="MRTJ01000002">
    <property type="protein sequence ID" value="OMF15383.1"/>
    <property type="molecule type" value="Genomic_DNA"/>
</dbReference>
<proteinExistence type="predicted"/>
<reference evidence="1 2" key="1">
    <citation type="submission" date="2016-11" db="EMBL/GenBank/DDBJ databases">
        <title>Paenibacillus species isolates.</title>
        <authorList>
            <person name="Beno S.M."/>
        </authorList>
    </citation>
    <scope>NUCLEOTIDE SEQUENCE [LARGE SCALE GENOMIC DNA]</scope>
    <source>
        <strain evidence="1 2">FSL H8-0246</strain>
    </source>
</reference>
<sequence>MWLFDMPAYRRIRQDKVGRDSGKRRKELSFSIIHITTRLILFSSKIRLNKTAHNINYAQFCFKSIFIFNHVQQIMIIFAEKEQNK</sequence>
<comment type="caution">
    <text evidence="1">The sequence shown here is derived from an EMBL/GenBank/DDBJ whole genome shotgun (WGS) entry which is preliminary data.</text>
</comment>
<evidence type="ECO:0000313" key="1">
    <source>
        <dbReference type="EMBL" id="OMF15383.1"/>
    </source>
</evidence>